<reference evidence="3" key="1">
    <citation type="submission" date="2023-07" db="EMBL/GenBank/DDBJ databases">
        <authorList>
            <person name="Stuckert A."/>
        </authorList>
    </citation>
    <scope>NUCLEOTIDE SEQUENCE</scope>
</reference>
<dbReference type="InterPro" id="IPR036179">
    <property type="entry name" value="Ig-like_dom_sf"/>
</dbReference>
<dbReference type="SMART" id="SM00409">
    <property type="entry name" value="IG"/>
    <property type="match status" value="2"/>
</dbReference>
<dbReference type="InterPro" id="IPR050150">
    <property type="entry name" value="IgV_Light_Chain"/>
</dbReference>
<sequence length="326" mass="34491">MTSSFSATAVRDRKLPTMIRLQDTLRRVSCGEIVVTQTPGYMAAAPGETIKMQCKTSSSVTAKSGQAPKLLIYWATTRQSGIPERFTGSGSGLDFTLTITGLETEDAADYYCQQSRSAPLHTVCTPALCFPALTVSTAAGKQSGDVTALLSGRCAHSQYRRSAEKQSAGDRQLKASASTAKSTRSQGRQSPAGLEASPETPGPVQGDDDGFTGSCAGVILLLIHDSCAQIVLTQSPDLITVSPGETVTISCKASSSVYSNLHWYQQKSGQRPALLIYAATTRYTGIPDRFSGSGSGTAFTLTISGATEDDAADYYCQQSRSYPLTQ</sequence>
<dbReference type="Gene3D" id="2.60.40.10">
    <property type="entry name" value="Immunoglobulins"/>
    <property type="match status" value="2"/>
</dbReference>
<evidence type="ECO:0000313" key="3">
    <source>
        <dbReference type="EMBL" id="CAJ0921698.1"/>
    </source>
</evidence>
<dbReference type="InterPro" id="IPR003599">
    <property type="entry name" value="Ig_sub"/>
</dbReference>
<gene>
    <name evidence="3" type="ORF">RIMI_LOCUS1589061</name>
</gene>
<evidence type="ECO:0000313" key="4">
    <source>
        <dbReference type="Proteomes" id="UP001176940"/>
    </source>
</evidence>
<dbReference type="EMBL" id="CAUEEQ010002094">
    <property type="protein sequence ID" value="CAJ0921698.1"/>
    <property type="molecule type" value="Genomic_DNA"/>
</dbReference>
<dbReference type="InterPro" id="IPR013783">
    <property type="entry name" value="Ig-like_fold"/>
</dbReference>
<dbReference type="Proteomes" id="UP001176940">
    <property type="component" value="Unassembled WGS sequence"/>
</dbReference>
<feature type="domain" description="Ig-like" evidence="2">
    <location>
        <begin position="16"/>
        <end position="113"/>
    </location>
</feature>
<organism evidence="3 4">
    <name type="scientific">Ranitomeya imitator</name>
    <name type="common">mimic poison frog</name>
    <dbReference type="NCBI Taxonomy" id="111125"/>
    <lineage>
        <taxon>Eukaryota</taxon>
        <taxon>Metazoa</taxon>
        <taxon>Chordata</taxon>
        <taxon>Craniata</taxon>
        <taxon>Vertebrata</taxon>
        <taxon>Euteleostomi</taxon>
        <taxon>Amphibia</taxon>
        <taxon>Batrachia</taxon>
        <taxon>Anura</taxon>
        <taxon>Neobatrachia</taxon>
        <taxon>Hyloidea</taxon>
        <taxon>Dendrobatidae</taxon>
        <taxon>Dendrobatinae</taxon>
        <taxon>Ranitomeya</taxon>
    </lineage>
</organism>
<feature type="domain" description="Ig-like" evidence="2">
    <location>
        <begin position="228"/>
        <end position="326"/>
    </location>
</feature>
<evidence type="ECO:0000256" key="1">
    <source>
        <dbReference type="SAM" id="MobiDB-lite"/>
    </source>
</evidence>
<dbReference type="PANTHER" id="PTHR23267">
    <property type="entry name" value="IMMUNOGLOBULIN LIGHT CHAIN"/>
    <property type="match status" value="1"/>
</dbReference>
<proteinExistence type="predicted"/>
<dbReference type="Pfam" id="PF07686">
    <property type="entry name" value="V-set"/>
    <property type="match status" value="2"/>
</dbReference>
<name>A0ABN9KUY1_9NEOB</name>
<evidence type="ECO:0000259" key="2">
    <source>
        <dbReference type="PROSITE" id="PS50835"/>
    </source>
</evidence>
<feature type="compositionally biased region" description="Low complexity" evidence="1">
    <location>
        <begin position="174"/>
        <end position="183"/>
    </location>
</feature>
<accession>A0ABN9KUY1</accession>
<feature type="compositionally biased region" description="Basic and acidic residues" evidence="1">
    <location>
        <begin position="161"/>
        <end position="173"/>
    </location>
</feature>
<dbReference type="InterPro" id="IPR007110">
    <property type="entry name" value="Ig-like_dom"/>
</dbReference>
<dbReference type="SMART" id="SM00406">
    <property type="entry name" value="IGv"/>
    <property type="match status" value="2"/>
</dbReference>
<feature type="region of interest" description="Disordered" evidence="1">
    <location>
        <begin position="160"/>
        <end position="208"/>
    </location>
</feature>
<dbReference type="SUPFAM" id="SSF48726">
    <property type="entry name" value="Immunoglobulin"/>
    <property type="match status" value="2"/>
</dbReference>
<dbReference type="InterPro" id="IPR013106">
    <property type="entry name" value="Ig_V-set"/>
</dbReference>
<protein>
    <recommendedName>
        <fullName evidence="2">Ig-like domain-containing protein</fullName>
    </recommendedName>
</protein>
<keyword evidence="4" id="KW-1185">Reference proteome</keyword>
<dbReference type="PROSITE" id="PS50835">
    <property type="entry name" value="IG_LIKE"/>
    <property type="match status" value="2"/>
</dbReference>
<comment type="caution">
    <text evidence="3">The sequence shown here is derived from an EMBL/GenBank/DDBJ whole genome shotgun (WGS) entry which is preliminary data.</text>
</comment>